<feature type="compositionally biased region" description="Polar residues" evidence="4">
    <location>
        <begin position="181"/>
        <end position="229"/>
    </location>
</feature>
<name>A0A292PLM5_9PEZI</name>
<dbReference type="Proteomes" id="UP001412239">
    <property type="component" value="Unassembled WGS sequence"/>
</dbReference>
<feature type="compositionally biased region" description="Polar residues" evidence="4">
    <location>
        <begin position="487"/>
        <end position="515"/>
    </location>
</feature>
<evidence type="ECO:0000256" key="3">
    <source>
        <dbReference type="PROSITE-ProRule" id="PRU00176"/>
    </source>
</evidence>
<dbReference type="FunFam" id="3.30.70.330:FF:000089">
    <property type="entry name" value="RNA binding protein"/>
    <property type="match status" value="1"/>
</dbReference>
<dbReference type="Gene3D" id="3.30.70.330">
    <property type="match status" value="2"/>
</dbReference>
<dbReference type="PANTHER" id="PTHR10501">
    <property type="entry name" value="U1 SMALL NUCLEAR RIBONUCLEOPROTEIN A/U2 SMALL NUCLEAR RIBONUCLEOPROTEIN B"/>
    <property type="match status" value="1"/>
</dbReference>
<proteinExistence type="predicted"/>
<evidence type="ECO:0000313" key="7">
    <source>
        <dbReference type="Proteomes" id="UP001412239"/>
    </source>
</evidence>
<accession>A0A292PLM5</accession>
<feature type="region of interest" description="Disordered" evidence="4">
    <location>
        <begin position="1"/>
        <end position="90"/>
    </location>
</feature>
<keyword evidence="7" id="KW-1185">Reference proteome</keyword>
<dbReference type="Pfam" id="PF00076">
    <property type="entry name" value="RRM_1"/>
    <property type="match status" value="1"/>
</dbReference>
<dbReference type="SMART" id="SM00360">
    <property type="entry name" value="RRM"/>
    <property type="match status" value="2"/>
</dbReference>
<dbReference type="PROSITE" id="PS50102">
    <property type="entry name" value="RRM"/>
    <property type="match status" value="2"/>
</dbReference>
<evidence type="ECO:0000313" key="6">
    <source>
        <dbReference type="EMBL" id="CUS07390.1"/>
    </source>
</evidence>
<dbReference type="InterPro" id="IPR012677">
    <property type="entry name" value="Nucleotide-bd_a/b_plait_sf"/>
</dbReference>
<evidence type="ECO:0000256" key="4">
    <source>
        <dbReference type="SAM" id="MobiDB-lite"/>
    </source>
</evidence>
<feature type="domain" description="RRM" evidence="5">
    <location>
        <begin position="101"/>
        <end position="184"/>
    </location>
</feature>
<feature type="compositionally biased region" description="Low complexity" evidence="4">
    <location>
        <begin position="73"/>
        <end position="86"/>
    </location>
</feature>
<feature type="domain" description="RRM" evidence="5">
    <location>
        <begin position="399"/>
        <end position="476"/>
    </location>
</feature>
<gene>
    <name evidence="6" type="ORF">GSTUAT00008543001</name>
</gene>
<reference evidence="6" key="1">
    <citation type="submission" date="2015-10" db="EMBL/GenBank/DDBJ databases">
        <authorList>
            <person name="Regsiter A."/>
            <person name="william w."/>
        </authorList>
    </citation>
    <scope>NUCLEOTIDE SEQUENCE</scope>
    <source>
        <strain evidence="6">Montdore</strain>
    </source>
</reference>
<dbReference type="GO" id="GO:0003723">
    <property type="term" value="F:RNA binding"/>
    <property type="evidence" value="ECO:0007669"/>
    <property type="project" value="UniProtKB-UniRule"/>
</dbReference>
<organism evidence="6 7">
    <name type="scientific">Tuber aestivum</name>
    <name type="common">summer truffle</name>
    <dbReference type="NCBI Taxonomy" id="59557"/>
    <lineage>
        <taxon>Eukaryota</taxon>
        <taxon>Fungi</taxon>
        <taxon>Dikarya</taxon>
        <taxon>Ascomycota</taxon>
        <taxon>Pezizomycotina</taxon>
        <taxon>Pezizomycetes</taxon>
        <taxon>Pezizales</taxon>
        <taxon>Tuberaceae</taxon>
        <taxon>Tuber</taxon>
    </lineage>
</organism>
<dbReference type="AlphaFoldDB" id="A0A292PLM5"/>
<sequence length="621" mass="66172">MSPTPSPLHRTMENFGGQSTMAALYDSRTRESEASPWHRPLAAPPSQSAVSNSTASNHVSFSHESLSIPRHISSPSEVPNVESVGVTRPPPGFEDKAAKYYNIKITNLPRAVSERELNAMLLFAGDLAGILIKPPSPGGVEGDYNTTAVAQFGSEKSAKEAQERLDGKPFSPEDRKMSVQLLGSSHESLNQSASNSPSNSDVLISGTDFPQYTTNATRNRGSPPNGQLYGSTNGVNGIGGINSVSGVNGINGTSALNGISTTNGMIQTGESSFDPKPFNLRESPGFFNPLGFQQPPQSARQQQAQQPQRLFMPDDYDGDDTGIATRARALTSPVVAGAARGLGGLPQLITANSTTNGFQNMPPASAIVSPITIASPTNFGWAGRHLPPANPADQNPPCNTLYVGNLPANTTEDELKNLFCRQRGYKRLCFRAKQNGPMCFVEFEDIGMATKALTELYGRNLSTSVKGGIRLSFSKNPLGVRSHPVNGLSTPVTPTNSGSQFSSPATPFTFSTASHNPPGLPAPSNRQMAAHHQSSHDQPNGTTYSHHQMGYDQSNGATYSHQQIGHDQPNSNSYPHHQIGHERSNGVTHPLHSNSRDEPNGVVGHSHQFGVSGIPPHLIGK</sequence>
<feature type="region of interest" description="Disordered" evidence="4">
    <location>
        <begin position="475"/>
        <end position="621"/>
    </location>
</feature>
<feature type="compositionally biased region" description="Basic and acidic residues" evidence="4">
    <location>
        <begin position="156"/>
        <end position="177"/>
    </location>
</feature>
<keyword evidence="2 3" id="KW-0694">RNA-binding</keyword>
<protein>
    <recommendedName>
        <fullName evidence="5">RRM domain-containing protein</fullName>
    </recommendedName>
</protein>
<evidence type="ECO:0000256" key="1">
    <source>
        <dbReference type="ARBA" id="ARBA00022553"/>
    </source>
</evidence>
<keyword evidence="1" id="KW-0597">Phosphoprotein</keyword>
<dbReference type="CDD" id="cd12245">
    <property type="entry name" value="RRM_scw1_like"/>
    <property type="match status" value="1"/>
</dbReference>
<feature type="compositionally biased region" description="Polar residues" evidence="4">
    <location>
        <begin position="536"/>
        <end position="575"/>
    </location>
</feature>
<dbReference type="SUPFAM" id="SSF54928">
    <property type="entry name" value="RNA-binding domain, RBD"/>
    <property type="match status" value="2"/>
</dbReference>
<evidence type="ECO:0000256" key="2">
    <source>
        <dbReference type="ARBA" id="ARBA00022884"/>
    </source>
</evidence>
<dbReference type="InterPro" id="IPR000504">
    <property type="entry name" value="RRM_dom"/>
</dbReference>
<feature type="region of interest" description="Disordered" evidence="4">
    <location>
        <begin position="154"/>
        <end position="231"/>
    </location>
</feature>
<evidence type="ECO:0000259" key="5">
    <source>
        <dbReference type="PROSITE" id="PS50102"/>
    </source>
</evidence>
<feature type="compositionally biased region" description="Polar residues" evidence="4">
    <location>
        <begin position="45"/>
        <end position="65"/>
    </location>
</feature>
<dbReference type="EMBL" id="LN891213">
    <property type="protein sequence ID" value="CUS07390.1"/>
    <property type="molecule type" value="Genomic_DNA"/>
</dbReference>
<dbReference type="InterPro" id="IPR035979">
    <property type="entry name" value="RBD_domain_sf"/>
</dbReference>